<dbReference type="SUPFAM" id="SSF52058">
    <property type="entry name" value="L domain-like"/>
    <property type="match status" value="1"/>
</dbReference>
<feature type="non-terminal residue" evidence="1">
    <location>
        <position position="1"/>
    </location>
</feature>
<proteinExistence type="predicted"/>
<dbReference type="Pfam" id="PF13306">
    <property type="entry name" value="LRR_5"/>
    <property type="match status" value="1"/>
</dbReference>
<accession>A0A146KAH9</accession>
<gene>
    <name evidence="1" type="ORF">TPC1_15500</name>
</gene>
<name>A0A146KAH9_9EUKA</name>
<dbReference type="InterPro" id="IPR032675">
    <property type="entry name" value="LRR_dom_sf"/>
</dbReference>
<dbReference type="InterPro" id="IPR026906">
    <property type="entry name" value="LRR_5"/>
</dbReference>
<organism evidence="1">
    <name type="scientific">Trepomonas sp. PC1</name>
    <dbReference type="NCBI Taxonomy" id="1076344"/>
    <lineage>
        <taxon>Eukaryota</taxon>
        <taxon>Metamonada</taxon>
        <taxon>Diplomonadida</taxon>
        <taxon>Hexamitidae</taxon>
        <taxon>Hexamitinae</taxon>
        <taxon>Trepomonas</taxon>
    </lineage>
</organism>
<dbReference type="Gene3D" id="3.80.10.10">
    <property type="entry name" value="Ribonuclease Inhibitor"/>
    <property type="match status" value="1"/>
</dbReference>
<reference evidence="1" key="1">
    <citation type="submission" date="2015-07" db="EMBL/GenBank/DDBJ databases">
        <title>Adaptation to a free-living lifestyle via gene acquisitions in the diplomonad Trepomonas sp. PC1.</title>
        <authorList>
            <person name="Xu F."/>
            <person name="Jerlstrom-Hultqvist J."/>
            <person name="Kolisko M."/>
            <person name="Simpson A.G.B."/>
            <person name="Roger A.J."/>
            <person name="Svard S.G."/>
            <person name="Andersson J.O."/>
        </authorList>
    </citation>
    <scope>NUCLEOTIDE SEQUENCE</scope>
    <source>
        <strain evidence="1">PC1</strain>
    </source>
</reference>
<sequence length="205" mass="23864">GNYYLKYYKFDLKLIKFKFDLVKYDFHGFISSKIQIMPTEGFQSLTQLKFVYCPNLVEVKKSGFQRCYQLRRVKCKNLRIIGEQAFYACVLLVEIDLENVIKVGLQSFQYCQSVVTHNYTKLQQLPQSAYGINGALLQVICPNVEGNFANDKIINKNVIQNGVKLVKHQEIIIGQFEERNRIQSLLKSQQQLCLSIKFHHVSLKK</sequence>
<dbReference type="AlphaFoldDB" id="A0A146KAH9"/>
<dbReference type="EMBL" id="GDID01004080">
    <property type="protein sequence ID" value="JAP92526.1"/>
    <property type="molecule type" value="Transcribed_RNA"/>
</dbReference>
<evidence type="ECO:0000313" key="1">
    <source>
        <dbReference type="EMBL" id="JAP92526.1"/>
    </source>
</evidence>
<protein>
    <submittedName>
        <fullName evidence="1">Leucine rich repeats-containing protein</fullName>
    </submittedName>
</protein>
<feature type="non-terminal residue" evidence="1">
    <location>
        <position position="205"/>
    </location>
</feature>